<evidence type="ECO:0000313" key="1">
    <source>
        <dbReference type="EMBL" id="MED1205764.1"/>
    </source>
</evidence>
<keyword evidence="2" id="KW-1185">Reference proteome</keyword>
<organism evidence="1 2">
    <name type="scientific">Heyndrickxia acidicola</name>
    <dbReference type="NCBI Taxonomy" id="209389"/>
    <lineage>
        <taxon>Bacteria</taxon>
        <taxon>Bacillati</taxon>
        <taxon>Bacillota</taxon>
        <taxon>Bacilli</taxon>
        <taxon>Bacillales</taxon>
        <taxon>Bacillaceae</taxon>
        <taxon>Heyndrickxia</taxon>
    </lineage>
</organism>
<dbReference type="Proteomes" id="UP001341444">
    <property type="component" value="Unassembled WGS sequence"/>
</dbReference>
<protein>
    <submittedName>
        <fullName evidence="1">Uncharacterized protein</fullName>
    </submittedName>
</protein>
<evidence type="ECO:0000313" key="2">
    <source>
        <dbReference type="Proteomes" id="UP001341444"/>
    </source>
</evidence>
<accession>A0ABU6MMN8</accession>
<name>A0ABU6MMN8_9BACI</name>
<gene>
    <name evidence="1" type="ORF">P4T90_22270</name>
</gene>
<proteinExistence type="predicted"/>
<sequence length="77" mass="9214">MEYLKRMLEFSIMYEECDITHTISCNKNKLIIVRYSKDDRLFKITYLPTLSIVYFQDIYSTLDTINKTLNHYADATC</sequence>
<reference evidence="1 2" key="1">
    <citation type="submission" date="2023-03" db="EMBL/GenBank/DDBJ databases">
        <title>Bacillus Genome Sequencing.</title>
        <authorList>
            <person name="Dunlap C."/>
        </authorList>
    </citation>
    <scope>NUCLEOTIDE SEQUENCE [LARGE SCALE GENOMIC DNA]</scope>
    <source>
        <strain evidence="1 2">B-23453</strain>
    </source>
</reference>
<dbReference type="RefSeq" id="WP_066264151.1">
    <property type="nucleotide sequence ID" value="NZ_JARMAB010000040.1"/>
</dbReference>
<dbReference type="EMBL" id="JARMAB010000040">
    <property type="protein sequence ID" value="MED1205764.1"/>
    <property type="molecule type" value="Genomic_DNA"/>
</dbReference>
<comment type="caution">
    <text evidence="1">The sequence shown here is derived from an EMBL/GenBank/DDBJ whole genome shotgun (WGS) entry which is preliminary data.</text>
</comment>